<dbReference type="Proteomes" id="UP000460287">
    <property type="component" value="Unassembled WGS sequence"/>
</dbReference>
<feature type="domain" description="Zn-dependent PLC" evidence="2">
    <location>
        <begin position="23"/>
        <end position="260"/>
    </location>
</feature>
<dbReference type="InterPro" id="IPR001531">
    <property type="entry name" value="Zn_PLipaseC"/>
</dbReference>
<gene>
    <name evidence="3" type="ORF">FYJ33_04055</name>
</gene>
<dbReference type="InterPro" id="IPR008947">
    <property type="entry name" value="PLipase_C/P1_nuclease_dom_sf"/>
</dbReference>
<protein>
    <recommendedName>
        <fullName evidence="2">Zn-dependent PLC domain-containing protein</fullName>
    </recommendedName>
</protein>
<keyword evidence="1" id="KW-0964">Secreted</keyword>
<proteinExistence type="predicted"/>
<dbReference type="CDD" id="cd11009">
    <property type="entry name" value="Zn_dep_PLPC"/>
    <property type="match status" value="1"/>
</dbReference>
<dbReference type="PRINTS" id="PR00479">
    <property type="entry name" value="PRPHPHLPASEC"/>
</dbReference>
<keyword evidence="4" id="KW-1185">Reference proteome</keyword>
<dbReference type="EMBL" id="VULX01000003">
    <property type="protein sequence ID" value="MSR90607.1"/>
    <property type="molecule type" value="Genomic_DNA"/>
</dbReference>
<dbReference type="AlphaFoldDB" id="A0A7X2MWZ0"/>
<name>A0A7X2MWZ0_9CLOT</name>
<dbReference type="RefSeq" id="WP_154530490.1">
    <property type="nucleotide sequence ID" value="NZ_JAQXTV010000230.1"/>
</dbReference>
<dbReference type="SMART" id="SM00770">
    <property type="entry name" value="Zn_dep_PLPC"/>
    <property type="match status" value="1"/>
</dbReference>
<reference evidence="3 4" key="1">
    <citation type="submission" date="2019-08" db="EMBL/GenBank/DDBJ databases">
        <title>In-depth cultivation of the pig gut microbiome towards novel bacterial diversity and tailored functional studies.</title>
        <authorList>
            <person name="Wylensek D."/>
            <person name="Hitch T.C.A."/>
            <person name="Clavel T."/>
        </authorList>
    </citation>
    <scope>NUCLEOTIDE SEQUENCE [LARGE SCALE GENOMIC DNA]</scope>
    <source>
        <strain evidence="3 4">WCA-383-APC-5B</strain>
    </source>
</reference>
<evidence type="ECO:0000256" key="1">
    <source>
        <dbReference type="ARBA" id="ARBA00022525"/>
    </source>
</evidence>
<dbReference type="GO" id="GO:0004629">
    <property type="term" value="F:phospholipase C activity"/>
    <property type="evidence" value="ECO:0007669"/>
    <property type="project" value="InterPro"/>
</dbReference>
<dbReference type="SUPFAM" id="SSF48537">
    <property type="entry name" value="Phospholipase C/P1 nuclease"/>
    <property type="match status" value="1"/>
</dbReference>
<comment type="caution">
    <text evidence="3">The sequence shown here is derived from an EMBL/GenBank/DDBJ whole genome shotgun (WGS) entry which is preliminary data.</text>
</comment>
<dbReference type="PROSITE" id="PS51346">
    <property type="entry name" value="PROKAR_ZN_DEPEND_PLPC_2"/>
    <property type="match status" value="1"/>
</dbReference>
<dbReference type="GO" id="GO:0008270">
    <property type="term" value="F:zinc ion binding"/>
    <property type="evidence" value="ECO:0007669"/>
    <property type="project" value="InterPro"/>
</dbReference>
<evidence type="ECO:0000259" key="2">
    <source>
        <dbReference type="PROSITE" id="PS51346"/>
    </source>
</evidence>
<accession>A0A7X2MWZ0</accession>
<sequence>MKKSLSVFLISVVILNLFTVKSIYAKDNHRYESGGSNHSHQIFCNNAFNILCNDFGRENIQPILNDKYVIVISSDLPDKDEKDNLYSSHFYNPYSGKSYLAGFLKGSKENAYKKYREHLNNALDNYKSNHEYAITEFGRSLHYFQDINEPHHVANLTAANSTHYFYEKYVDNRNYDLLINHSSKYNEYKDYRFKEFADMIFVKSAKYAYSFSSVVNNPILYLTGDRWFEAAKSTTDNMQQYMAALIYRFYEEVGEVDSPAFCIHKSSS</sequence>
<evidence type="ECO:0000313" key="4">
    <source>
        <dbReference type="Proteomes" id="UP000460287"/>
    </source>
</evidence>
<organism evidence="3 4">
    <name type="scientific">Inconstantimicrobium porci</name>
    <dbReference type="NCBI Taxonomy" id="2652291"/>
    <lineage>
        <taxon>Bacteria</taxon>
        <taxon>Bacillati</taxon>
        <taxon>Bacillota</taxon>
        <taxon>Clostridia</taxon>
        <taxon>Eubacteriales</taxon>
        <taxon>Clostridiaceae</taxon>
        <taxon>Inconstantimicrobium</taxon>
    </lineage>
</organism>
<evidence type="ECO:0000313" key="3">
    <source>
        <dbReference type="EMBL" id="MSR90607.1"/>
    </source>
</evidence>
<dbReference type="Gene3D" id="1.10.575.10">
    <property type="entry name" value="P1 Nuclease"/>
    <property type="match status" value="1"/>
</dbReference>